<dbReference type="STRING" id="105696.A0A1Y2LQK7"/>
<dbReference type="InterPro" id="IPR001810">
    <property type="entry name" value="F-box_dom"/>
</dbReference>
<proteinExistence type="predicted"/>
<evidence type="ECO:0000259" key="2">
    <source>
        <dbReference type="PROSITE" id="PS50181"/>
    </source>
</evidence>
<gene>
    <name evidence="3" type="ORF">B5807_08214</name>
</gene>
<feature type="compositionally biased region" description="Gly residues" evidence="1">
    <location>
        <begin position="9"/>
        <end position="26"/>
    </location>
</feature>
<protein>
    <recommendedName>
        <fullName evidence="2">F-box domain-containing protein</fullName>
    </recommendedName>
</protein>
<evidence type="ECO:0000313" key="4">
    <source>
        <dbReference type="Proteomes" id="UP000193240"/>
    </source>
</evidence>
<dbReference type="Proteomes" id="UP000193240">
    <property type="component" value="Unassembled WGS sequence"/>
</dbReference>
<dbReference type="InParanoid" id="A0A1Y2LQK7"/>
<keyword evidence="4" id="KW-1185">Reference proteome</keyword>
<dbReference type="AlphaFoldDB" id="A0A1Y2LQK7"/>
<reference evidence="3 4" key="1">
    <citation type="journal article" date="2017" name="Genome Announc.">
        <title>Genome sequence of the saprophytic ascomycete Epicoccum nigrum ICMP 19927 strain isolated from New Zealand.</title>
        <authorList>
            <person name="Fokin M."/>
            <person name="Fleetwood D."/>
            <person name="Weir B.S."/>
            <person name="Villas-Boas S.G."/>
        </authorList>
    </citation>
    <scope>NUCLEOTIDE SEQUENCE [LARGE SCALE GENOMIC DNA]</scope>
    <source>
        <strain evidence="3 4">ICMP 19927</strain>
    </source>
</reference>
<dbReference type="OMA" id="CHLPTPN"/>
<dbReference type="InterPro" id="IPR036047">
    <property type="entry name" value="F-box-like_dom_sf"/>
</dbReference>
<sequence>MTMDVTTPGQGGGAGSPYAGSRGGSGSPVRLPRRSLDPNHNHSKPASTGTGTGTCANYTCKLENLPEELLQLVVAYLKAADLKSAALSSRTLCRHATGLLWQHVCLVDKRTRRSSDTTDDHDPLRANDTDEHDDTPIIEKLYILATNPSLASKVQTLIHRCHLPTPNIFSELPRMYFDATNLSTDPRLHKLLSAAIRNLVNVRTLRIVYGHWRLTAALIAGFLRHDRPREIPLQKLWLESCAFDIRNPSFLGPAAATGLESIRLRRLRPEPAIATDKHDMAWLDLKLARGGHYYQMHNGAGGWVGTTVEFSQKDLPAQLMVPSPKVMTAIGRAFDDLIWEDVPEIYGYVETLPTHVPTMPAPAISRNPSQWLFHSSQSTLTRLDLDWILWRQRERNDEYDTSPGFLRELAAMRFPHLVAFQLRNAVMPLTALPDDIFLLEDDFLTFMEEHPKIKCLAWPLDKFYRHTKPSVELQTRYRSLIAHLARVLTDLRLDTYYIGSGEPKSDHATTVEATQQRIRRRRFITEFAPHMRKIKQLKIEGGVPRDEKRELLRALHYCPLQKVVLIGVSFPAGNTWGAGGSSLIALDAGHASDFAWDLEEENTTTMRKAFRRCTSIAEPFTFTPEFGWHTSPPLLHTLILHHAPTLQEIKICGYNGCPILSSLGCETTPLLAPLTQCHALRQVVVSFWLLTFFEGAYRDAQIIQSWMDTRSPASTALVVVTPPRSPERERDHPVDAAVAVMPDPGAPAAQRPPFNRWAVALRTRFSPSALAYRVAADLGPFLSPAAKATPGGVRVRASFCLGAREDRRVANDIFDLDIRIGVDDQVLEFVGPREEGERGRCWAKMEGRQWF</sequence>
<dbReference type="Pfam" id="PF12937">
    <property type="entry name" value="F-box-like"/>
    <property type="match status" value="1"/>
</dbReference>
<evidence type="ECO:0000313" key="3">
    <source>
        <dbReference type="EMBL" id="OSS46226.1"/>
    </source>
</evidence>
<dbReference type="SUPFAM" id="SSF81383">
    <property type="entry name" value="F-box domain"/>
    <property type="match status" value="1"/>
</dbReference>
<dbReference type="EMBL" id="KZ107852">
    <property type="protein sequence ID" value="OSS46226.1"/>
    <property type="molecule type" value="Genomic_DNA"/>
</dbReference>
<dbReference type="PROSITE" id="PS50181">
    <property type="entry name" value="FBOX"/>
    <property type="match status" value="1"/>
</dbReference>
<feature type="region of interest" description="Disordered" evidence="1">
    <location>
        <begin position="1"/>
        <end position="50"/>
    </location>
</feature>
<feature type="region of interest" description="Disordered" evidence="1">
    <location>
        <begin position="112"/>
        <end position="131"/>
    </location>
</feature>
<name>A0A1Y2LQK7_EPING</name>
<feature type="domain" description="F-box" evidence="2">
    <location>
        <begin position="59"/>
        <end position="104"/>
    </location>
</feature>
<organism evidence="3 4">
    <name type="scientific">Epicoccum nigrum</name>
    <name type="common">Soil fungus</name>
    <name type="synonym">Epicoccum purpurascens</name>
    <dbReference type="NCBI Taxonomy" id="105696"/>
    <lineage>
        <taxon>Eukaryota</taxon>
        <taxon>Fungi</taxon>
        <taxon>Dikarya</taxon>
        <taxon>Ascomycota</taxon>
        <taxon>Pezizomycotina</taxon>
        <taxon>Dothideomycetes</taxon>
        <taxon>Pleosporomycetidae</taxon>
        <taxon>Pleosporales</taxon>
        <taxon>Pleosporineae</taxon>
        <taxon>Didymellaceae</taxon>
        <taxon>Epicoccum</taxon>
    </lineage>
</organism>
<evidence type="ECO:0000256" key="1">
    <source>
        <dbReference type="SAM" id="MobiDB-lite"/>
    </source>
</evidence>
<accession>A0A1Y2LQK7</accession>